<sequence>MQLIAIIAMSLTPALVSSKCSSSEFLTEEGFCCRNPQPSFYVTKNCTLQSSISARPCSTCTGMGMRILANCTRFSDTKCGCADGCRNETVTDPTLCPECTAQVPSVNILVPVTAVLLITMLIALLVVFCHCHHKSRQTGKFLKSPYPV</sequence>
<gene>
    <name evidence="3" type="ORF">ANANG_G00252130</name>
</gene>
<keyword evidence="4" id="KW-1185">Reference proteome</keyword>
<evidence type="ECO:0000313" key="3">
    <source>
        <dbReference type="EMBL" id="KAG5836206.1"/>
    </source>
</evidence>
<keyword evidence="2" id="KW-0732">Signal</keyword>
<evidence type="ECO:0000313" key="4">
    <source>
        <dbReference type="Proteomes" id="UP001044222"/>
    </source>
</evidence>
<keyword evidence="1" id="KW-0472">Membrane</keyword>
<protein>
    <recommendedName>
        <fullName evidence="5">TNFR-Cys domain-containing protein</fullName>
    </recommendedName>
</protein>
<comment type="caution">
    <text evidence="3">The sequence shown here is derived from an EMBL/GenBank/DDBJ whole genome shotgun (WGS) entry which is preliminary data.</text>
</comment>
<dbReference type="AlphaFoldDB" id="A0A9D3LSG9"/>
<keyword evidence="1" id="KW-0812">Transmembrane</keyword>
<name>A0A9D3LSG9_ANGAN</name>
<feature type="transmembrane region" description="Helical" evidence="1">
    <location>
        <begin position="108"/>
        <end position="131"/>
    </location>
</feature>
<keyword evidence="1" id="KW-1133">Transmembrane helix</keyword>
<reference evidence="3" key="1">
    <citation type="submission" date="2021-01" db="EMBL/GenBank/DDBJ databases">
        <title>A chromosome-scale assembly of European eel, Anguilla anguilla.</title>
        <authorList>
            <person name="Henkel C."/>
            <person name="Jong-Raadsen S.A."/>
            <person name="Dufour S."/>
            <person name="Weltzien F.-A."/>
            <person name="Palstra A.P."/>
            <person name="Pelster B."/>
            <person name="Spaink H.P."/>
            <person name="Van Den Thillart G.E."/>
            <person name="Jansen H."/>
            <person name="Zahm M."/>
            <person name="Klopp C."/>
            <person name="Cedric C."/>
            <person name="Louis A."/>
            <person name="Berthelot C."/>
            <person name="Parey E."/>
            <person name="Roest Crollius H."/>
            <person name="Montfort J."/>
            <person name="Robinson-Rechavi M."/>
            <person name="Bucao C."/>
            <person name="Bouchez O."/>
            <person name="Gislard M."/>
            <person name="Lluch J."/>
            <person name="Milhes M."/>
            <person name="Lampietro C."/>
            <person name="Lopez Roques C."/>
            <person name="Donnadieu C."/>
            <person name="Braasch I."/>
            <person name="Desvignes T."/>
            <person name="Postlethwait J."/>
            <person name="Bobe J."/>
            <person name="Guiguen Y."/>
            <person name="Dirks R."/>
        </authorList>
    </citation>
    <scope>NUCLEOTIDE SEQUENCE</scope>
    <source>
        <strain evidence="3">Tag_6206</strain>
        <tissue evidence="3">Liver</tissue>
    </source>
</reference>
<dbReference type="EMBL" id="JAFIRN010000014">
    <property type="protein sequence ID" value="KAG5836206.1"/>
    <property type="molecule type" value="Genomic_DNA"/>
</dbReference>
<proteinExistence type="predicted"/>
<feature type="signal peptide" evidence="2">
    <location>
        <begin position="1"/>
        <end position="18"/>
    </location>
</feature>
<evidence type="ECO:0000256" key="1">
    <source>
        <dbReference type="SAM" id="Phobius"/>
    </source>
</evidence>
<evidence type="ECO:0008006" key="5">
    <source>
        <dbReference type="Google" id="ProtNLM"/>
    </source>
</evidence>
<evidence type="ECO:0000256" key="2">
    <source>
        <dbReference type="SAM" id="SignalP"/>
    </source>
</evidence>
<dbReference type="Proteomes" id="UP001044222">
    <property type="component" value="Chromosome 14"/>
</dbReference>
<organism evidence="3 4">
    <name type="scientific">Anguilla anguilla</name>
    <name type="common">European freshwater eel</name>
    <name type="synonym">Muraena anguilla</name>
    <dbReference type="NCBI Taxonomy" id="7936"/>
    <lineage>
        <taxon>Eukaryota</taxon>
        <taxon>Metazoa</taxon>
        <taxon>Chordata</taxon>
        <taxon>Craniata</taxon>
        <taxon>Vertebrata</taxon>
        <taxon>Euteleostomi</taxon>
        <taxon>Actinopterygii</taxon>
        <taxon>Neopterygii</taxon>
        <taxon>Teleostei</taxon>
        <taxon>Anguilliformes</taxon>
        <taxon>Anguillidae</taxon>
        <taxon>Anguilla</taxon>
    </lineage>
</organism>
<feature type="chain" id="PRO_5038713433" description="TNFR-Cys domain-containing protein" evidence="2">
    <location>
        <begin position="19"/>
        <end position="148"/>
    </location>
</feature>
<accession>A0A9D3LSG9</accession>